<feature type="compositionally biased region" description="Basic and acidic residues" evidence="1">
    <location>
        <begin position="45"/>
        <end position="64"/>
    </location>
</feature>
<comment type="caution">
    <text evidence="2">The sequence shown here is derived from an EMBL/GenBank/DDBJ whole genome shotgun (WGS) entry which is preliminary data.</text>
</comment>
<accession>A0A8H7ES54</accession>
<feature type="compositionally biased region" description="Basic and acidic residues" evidence="1">
    <location>
        <begin position="177"/>
        <end position="191"/>
    </location>
</feature>
<keyword evidence="3" id="KW-1185">Reference proteome</keyword>
<dbReference type="EMBL" id="JABAYA010000014">
    <property type="protein sequence ID" value="KAF7730658.1"/>
    <property type="molecule type" value="Genomic_DNA"/>
</dbReference>
<dbReference type="Proteomes" id="UP000605846">
    <property type="component" value="Unassembled WGS sequence"/>
</dbReference>
<evidence type="ECO:0000256" key="1">
    <source>
        <dbReference type="SAM" id="MobiDB-lite"/>
    </source>
</evidence>
<feature type="region of interest" description="Disordered" evidence="1">
    <location>
        <begin position="1"/>
        <end position="25"/>
    </location>
</feature>
<dbReference type="PANTHER" id="PTHR13507:SF0">
    <property type="entry name" value="PRKR-INTERACTING PROTEIN 1"/>
    <property type="match status" value="1"/>
</dbReference>
<dbReference type="AlphaFoldDB" id="A0A8H7ES54"/>
<dbReference type="InterPro" id="IPR009548">
    <property type="entry name" value="Prkrip1"/>
</dbReference>
<dbReference type="GO" id="GO:0019901">
    <property type="term" value="F:protein kinase binding"/>
    <property type="evidence" value="ECO:0007669"/>
    <property type="project" value="TreeGrafter"/>
</dbReference>
<proteinExistence type="predicted"/>
<dbReference type="Pfam" id="PF06658">
    <property type="entry name" value="DUF1168"/>
    <property type="match status" value="1"/>
</dbReference>
<evidence type="ECO:0008006" key="4">
    <source>
        <dbReference type="Google" id="ProtNLM"/>
    </source>
</evidence>
<evidence type="ECO:0000313" key="3">
    <source>
        <dbReference type="Proteomes" id="UP000605846"/>
    </source>
</evidence>
<gene>
    <name evidence="2" type="ORF">EC973_001607</name>
</gene>
<dbReference type="GO" id="GO:0005730">
    <property type="term" value="C:nucleolus"/>
    <property type="evidence" value="ECO:0007669"/>
    <property type="project" value="TreeGrafter"/>
</dbReference>
<feature type="compositionally biased region" description="Basic and acidic residues" evidence="1">
    <location>
        <begin position="90"/>
        <end position="124"/>
    </location>
</feature>
<sequence length="191" mass="22534">MSDFEEQNDNNNNNNAVKAKRHNLTPAEIQQRQLGRLFDNIDKPVHIPERPKEKSILKQPKDFVRNVPGSSAGAGSGDFHVYRAHRRREYARIREMNEQERKEREKREYEEKMKRLKDESEQKTAKNRARRQKRRMQRDNKKDDENQSKKQKTDAEIPGTEEKPDAKTAIEQSGDDVDTKNKDEIAIHDIE</sequence>
<dbReference type="PANTHER" id="PTHR13507">
    <property type="entry name" value="PRKR-INTERACTING PROTEIN 1"/>
    <property type="match status" value="1"/>
</dbReference>
<dbReference type="GO" id="GO:0003725">
    <property type="term" value="F:double-stranded RNA binding"/>
    <property type="evidence" value="ECO:0007669"/>
    <property type="project" value="InterPro"/>
</dbReference>
<name>A0A8H7ES54_9FUNG</name>
<protein>
    <recommendedName>
        <fullName evidence="4">PRKR-interacting protein 1</fullName>
    </recommendedName>
</protein>
<feature type="region of interest" description="Disordered" evidence="1">
    <location>
        <begin position="45"/>
        <end position="191"/>
    </location>
</feature>
<dbReference type="OrthoDB" id="10067079at2759"/>
<reference evidence="2" key="1">
    <citation type="submission" date="2020-01" db="EMBL/GenBank/DDBJ databases">
        <title>Genome Sequencing of Three Apophysomyces-Like Fungal Strains Confirms a Novel Fungal Genus in the Mucoromycota with divergent Burkholderia-like Endosymbiotic Bacteria.</title>
        <authorList>
            <person name="Stajich J.E."/>
            <person name="Macias A.M."/>
            <person name="Carter-House D."/>
            <person name="Lovett B."/>
            <person name="Kasson L.R."/>
            <person name="Berry K."/>
            <person name="Grigoriev I."/>
            <person name="Chang Y."/>
            <person name="Spatafora J."/>
            <person name="Kasson M.T."/>
        </authorList>
    </citation>
    <scope>NUCLEOTIDE SEQUENCE</scope>
    <source>
        <strain evidence="2">NRRL A-21654</strain>
    </source>
</reference>
<evidence type="ECO:0000313" key="2">
    <source>
        <dbReference type="EMBL" id="KAF7730658.1"/>
    </source>
</evidence>
<feature type="compositionally biased region" description="Basic and acidic residues" evidence="1">
    <location>
        <begin position="137"/>
        <end position="168"/>
    </location>
</feature>
<dbReference type="GO" id="GO:0004860">
    <property type="term" value="F:protein kinase inhibitor activity"/>
    <property type="evidence" value="ECO:0007669"/>
    <property type="project" value="TreeGrafter"/>
</dbReference>
<feature type="compositionally biased region" description="Basic residues" evidence="1">
    <location>
        <begin position="125"/>
        <end position="136"/>
    </location>
</feature>
<organism evidence="2 3">
    <name type="scientific">Apophysomyces ossiformis</name>
    <dbReference type="NCBI Taxonomy" id="679940"/>
    <lineage>
        <taxon>Eukaryota</taxon>
        <taxon>Fungi</taxon>
        <taxon>Fungi incertae sedis</taxon>
        <taxon>Mucoromycota</taxon>
        <taxon>Mucoromycotina</taxon>
        <taxon>Mucoromycetes</taxon>
        <taxon>Mucorales</taxon>
        <taxon>Mucorineae</taxon>
        <taxon>Mucoraceae</taxon>
        <taxon>Apophysomyces</taxon>
    </lineage>
</organism>